<feature type="compositionally biased region" description="Basic and acidic residues" evidence="2">
    <location>
        <begin position="145"/>
        <end position="160"/>
    </location>
</feature>
<protein>
    <submittedName>
        <fullName evidence="6">Uncharacterized protein LOC109465554</fullName>
    </submittedName>
</protein>
<dbReference type="GO" id="GO:0007585">
    <property type="term" value="P:respiratory gaseous exchange by respiratory system"/>
    <property type="evidence" value="ECO:0007669"/>
    <property type="project" value="InterPro"/>
</dbReference>
<keyword evidence="3" id="KW-0472">Membrane</keyword>
<feature type="domain" description="BRICHOS" evidence="4">
    <location>
        <begin position="107"/>
        <end position="201"/>
    </location>
</feature>
<evidence type="ECO:0000313" key="6">
    <source>
        <dbReference type="RefSeq" id="XP_019618476.1"/>
    </source>
</evidence>
<feature type="region of interest" description="Disordered" evidence="2">
    <location>
        <begin position="142"/>
        <end position="182"/>
    </location>
</feature>
<dbReference type="PROSITE" id="PS50869">
    <property type="entry name" value="BRICHOS"/>
    <property type="match status" value="1"/>
</dbReference>
<keyword evidence="3" id="KW-0812">Transmembrane</keyword>
<evidence type="ECO:0000313" key="5">
    <source>
        <dbReference type="Proteomes" id="UP000515135"/>
    </source>
</evidence>
<gene>
    <name evidence="6" type="primary">LOC109465554</name>
</gene>
<dbReference type="InterPro" id="IPR001729">
    <property type="entry name" value="SP-C"/>
</dbReference>
<dbReference type="Gene3D" id="3.30.390.150">
    <property type="match status" value="1"/>
</dbReference>
<keyword evidence="3" id="KW-1133">Transmembrane helix</keyword>
<feature type="compositionally biased region" description="Basic and acidic residues" evidence="2">
    <location>
        <begin position="173"/>
        <end position="182"/>
    </location>
</feature>
<dbReference type="GO" id="GO:0005576">
    <property type="term" value="C:extracellular region"/>
    <property type="evidence" value="ECO:0007669"/>
    <property type="project" value="InterPro"/>
</dbReference>
<organism evidence="5 6">
    <name type="scientific">Branchiostoma belcheri</name>
    <name type="common">Amphioxus</name>
    <dbReference type="NCBI Taxonomy" id="7741"/>
    <lineage>
        <taxon>Eukaryota</taxon>
        <taxon>Metazoa</taxon>
        <taxon>Chordata</taxon>
        <taxon>Cephalochordata</taxon>
        <taxon>Leptocardii</taxon>
        <taxon>Amphioxiformes</taxon>
        <taxon>Branchiostomatidae</taxon>
        <taxon>Branchiostoma</taxon>
    </lineage>
</organism>
<dbReference type="GeneID" id="109465554"/>
<evidence type="ECO:0000256" key="3">
    <source>
        <dbReference type="SAM" id="Phobius"/>
    </source>
</evidence>
<dbReference type="PANTHER" id="PTHR10800:SF4">
    <property type="entry name" value="PULMONARY SURFACTANT-ASSOCIATED PROTEIN C"/>
    <property type="match status" value="1"/>
</dbReference>
<dbReference type="AlphaFoldDB" id="A0A6P4YMT8"/>
<evidence type="ECO:0000256" key="2">
    <source>
        <dbReference type="SAM" id="MobiDB-lite"/>
    </source>
</evidence>
<evidence type="ECO:0000259" key="4">
    <source>
        <dbReference type="PROSITE" id="PS50869"/>
    </source>
</evidence>
<dbReference type="InterPro" id="IPR007084">
    <property type="entry name" value="BRICHOS_dom"/>
</dbReference>
<proteinExistence type="predicted"/>
<sequence length="268" mass="30008">MASCEEKKEPPPPTYSEKPPGGVFPEEIEKIKLQQEARAVNPRRRKIVIGVICVLGVLLVLGLVKLGIHLSRDPVVKRNLRFRDGNQLYWETVETDEDEGTDTFYTDSASGAAAVMFDHNKDLKAYKFSGRDICYIVPEDEGEDEKAKEAAKELESKEEGSTQASKNGGRRKMALDESRTETPELSEAMGLFCGDLEPRWANIELPADSSEEETSDGIVLIAPASPGDASAEPKSRARRGWLWGRRRSNRRWHVSGHCCWGVSITWRF</sequence>
<dbReference type="OrthoDB" id="10488860at2759"/>
<accession>A0A6P4YMT8</accession>
<dbReference type="PANTHER" id="PTHR10800">
    <property type="entry name" value="PULMONARY SURFACTANT-ASSOCIATED PROTEIN C"/>
    <property type="match status" value="1"/>
</dbReference>
<feature type="transmembrane region" description="Helical" evidence="3">
    <location>
        <begin position="47"/>
        <end position="68"/>
    </location>
</feature>
<keyword evidence="1" id="KW-1015">Disulfide bond</keyword>
<feature type="compositionally biased region" description="Basic and acidic residues" evidence="2">
    <location>
        <begin position="1"/>
        <end position="10"/>
    </location>
</feature>
<reference evidence="6" key="1">
    <citation type="submission" date="2025-08" db="UniProtKB">
        <authorList>
            <consortium name="RefSeq"/>
        </authorList>
    </citation>
    <scope>IDENTIFICATION</scope>
    <source>
        <tissue evidence="6">Gonad</tissue>
    </source>
</reference>
<evidence type="ECO:0000256" key="1">
    <source>
        <dbReference type="ARBA" id="ARBA00023157"/>
    </source>
</evidence>
<keyword evidence="5" id="KW-1185">Reference proteome</keyword>
<feature type="region of interest" description="Disordered" evidence="2">
    <location>
        <begin position="1"/>
        <end position="22"/>
    </location>
</feature>
<dbReference type="KEGG" id="bbel:109465554"/>
<dbReference type="RefSeq" id="XP_019618476.1">
    <property type="nucleotide sequence ID" value="XM_019762917.1"/>
</dbReference>
<name>A0A6P4YMT8_BRABE</name>
<dbReference type="Proteomes" id="UP000515135">
    <property type="component" value="Unplaced"/>
</dbReference>